<accession>A0A3G5A1Q0</accession>
<protein>
    <submittedName>
        <fullName evidence="1">Uncharacterized protein</fullName>
    </submittedName>
</protein>
<organism evidence="1">
    <name type="scientific">Harvfovirus sp</name>
    <dbReference type="NCBI Taxonomy" id="2487768"/>
    <lineage>
        <taxon>Viruses</taxon>
        <taxon>Varidnaviria</taxon>
        <taxon>Bamfordvirae</taxon>
        <taxon>Nucleocytoviricota</taxon>
        <taxon>Megaviricetes</taxon>
        <taxon>Imitervirales</taxon>
        <taxon>Mimiviridae</taxon>
        <taxon>Klosneuvirinae</taxon>
    </lineage>
</organism>
<dbReference type="EMBL" id="MK072261">
    <property type="protein sequence ID" value="AYV81156.1"/>
    <property type="molecule type" value="Genomic_DNA"/>
</dbReference>
<sequence>MADYADGKEIKGAIAPFTKTLLHLASLSASAIIRLIKSLSGMPYYSRKWGELELKHAIKNLPTEKGNRIINWLANSNHSLALAFYGRHLFVDSRSMGAVLRISPIDSDHSENIQPWSTAYKLGERFYSPMAMVHYYIGYMWEYNNKHLAHFAKGHGPIFNATEWKDQAGDLTIEKVVGLLIQSCEAGNPEAIRMYIYYLQNDLKDYGKAREWILRLVSLGEQDSLAESSYSTDRFLNSFQPYFDNSELVSMETTGSITELVIALYCTVENLLVRNVIQRENEITLWRRVADQFDDSRVDPHRSMEKFTRHYDLLVSTLHQILDHHCELAVPLLMKHLTNEQVFPIVSFILGSHLSNRPEEDEKGTSKKWTYAIKDEDKAYELIIKSARTGYHPALAYVTCDPDQHCFDRQSALSRRFIKDLQSIRI</sequence>
<gene>
    <name evidence="1" type="ORF">Harvfovirus19_1</name>
</gene>
<evidence type="ECO:0000313" key="1">
    <source>
        <dbReference type="EMBL" id="AYV81156.1"/>
    </source>
</evidence>
<proteinExistence type="predicted"/>
<reference evidence="1" key="1">
    <citation type="submission" date="2018-10" db="EMBL/GenBank/DDBJ databases">
        <title>Hidden diversity of soil giant viruses.</title>
        <authorList>
            <person name="Schulz F."/>
            <person name="Alteio L."/>
            <person name="Goudeau D."/>
            <person name="Ryan E.M."/>
            <person name="Malmstrom R.R."/>
            <person name="Blanchard J."/>
            <person name="Woyke T."/>
        </authorList>
    </citation>
    <scope>NUCLEOTIDE SEQUENCE</scope>
    <source>
        <strain evidence="1">HAV1</strain>
    </source>
</reference>
<name>A0A3G5A1Q0_9VIRU</name>